<dbReference type="EMBL" id="JBHTMB010000141">
    <property type="protein sequence ID" value="MFD1234993.1"/>
    <property type="molecule type" value="Genomic_DNA"/>
</dbReference>
<keyword evidence="1" id="KW-0812">Transmembrane</keyword>
<dbReference type="InterPro" id="IPR043712">
    <property type="entry name" value="DUF5652"/>
</dbReference>
<sequence>MARKRWADLSPRSRQLIIAAAAIDGALKAVALVDLARRPDAEVRGRKALWAPAITLVNSVGVLPIVYLVFGRRR</sequence>
<dbReference type="RefSeq" id="WP_013677959.1">
    <property type="nucleotide sequence ID" value="NZ_BAABKS010000029.1"/>
</dbReference>
<keyword evidence="1" id="KW-0472">Membrane</keyword>
<accession>A0ABW3VJB3</accession>
<dbReference type="Proteomes" id="UP001597182">
    <property type="component" value="Unassembled WGS sequence"/>
</dbReference>
<dbReference type="Pfam" id="PF18893">
    <property type="entry name" value="DUF5652"/>
    <property type="match status" value="1"/>
</dbReference>
<name>A0ABW3VJB3_9PSEU</name>
<evidence type="ECO:0000259" key="2">
    <source>
        <dbReference type="Pfam" id="PF18893"/>
    </source>
</evidence>
<feature type="domain" description="DUF5652" evidence="2">
    <location>
        <begin position="11"/>
        <end position="73"/>
    </location>
</feature>
<keyword evidence="1" id="KW-1133">Transmembrane helix</keyword>
<keyword evidence="4" id="KW-1185">Reference proteome</keyword>
<evidence type="ECO:0000313" key="4">
    <source>
        <dbReference type="Proteomes" id="UP001597182"/>
    </source>
</evidence>
<feature type="transmembrane region" description="Helical" evidence="1">
    <location>
        <begin position="16"/>
        <end position="36"/>
    </location>
</feature>
<comment type="caution">
    <text evidence="3">The sequence shown here is derived from an EMBL/GenBank/DDBJ whole genome shotgun (WGS) entry which is preliminary data.</text>
</comment>
<gene>
    <name evidence="3" type="ORF">ACFQ34_17010</name>
</gene>
<organism evidence="3 4">
    <name type="scientific">Pseudonocardia benzenivorans</name>
    <dbReference type="NCBI Taxonomy" id="228005"/>
    <lineage>
        <taxon>Bacteria</taxon>
        <taxon>Bacillati</taxon>
        <taxon>Actinomycetota</taxon>
        <taxon>Actinomycetes</taxon>
        <taxon>Pseudonocardiales</taxon>
        <taxon>Pseudonocardiaceae</taxon>
        <taxon>Pseudonocardia</taxon>
    </lineage>
</organism>
<proteinExistence type="predicted"/>
<evidence type="ECO:0000313" key="3">
    <source>
        <dbReference type="EMBL" id="MFD1234993.1"/>
    </source>
</evidence>
<reference evidence="4" key="1">
    <citation type="journal article" date="2019" name="Int. J. Syst. Evol. Microbiol.">
        <title>The Global Catalogue of Microorganisms (GCM) 10K type strain sequencing project: providing services to taxonomists for standard genome sequencing and annotation.</title>
        <authorList>
            <consortium name="The Broad Institute Genomics Platform"/>
            <consortium name="The Broad Institute Genome Sequencing Center for Infectious Disease"/>
            <person name="Wu L."/>
            <person name="Ma J."/>
        </authorList>
    </citation>
    <scope>NUCLEOTIDE SEQUENCE [LARGE SCALE GENOMIC DNA]</scope>
    <source>
        <strain evidence="4">CCUG 49018</strain>
    </source>
</reference>
<feature type="transmembrane region" description="Helical" evidence="1">
    <location>
        <begin position="48"/>
        <end position="70"/>
    </location>
</feature>
<protein>
    <submittedName>
        <fullName evidence="3">DUF5652 family protein</fullName>
    </submittedName>
</protein>
<evidence type="ECO:0000256" key="1">
    <source>
        <dbReference type="SAM" id="Phobius"/>
    </source>
</evidence>